<keyword evidence="3" id="KW-1185">Reference proteome</keyword>
<comment type="caution">
    <text evidence="2">The sequence shown here is derived from an EMBL/GenBank/DDBJ whole genome shotgun (WGS) entry which is preliminary data.</text>
</comment>
<name>A0A5N5P2L4_9ROSI</name>
<evidence type="ECO:0000256" key="1">
    <source>
        <dbReference type="SAM" id="MobiDB-lite"/>
    </source>
</evidence>
<feature type="compositionally biased region" description="Basic and acidic residues" evidence="1">
    <location>
        <begin position="265"/>
        <end position="276"/>
    </location>
</feature>
<feature type="region of interest" description="Disordered" evidence="1">
    <location>
        <begin position="152"/>
        <end position="192"/>
    </location>
</feature>
<gene>
    <name evidence="2" type="ORF">DKX38_001036</name>
</gene>
<protein>
    <submittedName>
        <fullName evidence="2">Uncharacterized protein</fullName>
    </submittedName>
</protein>
<sequence length="288" mass="31907">MNTVNVTRGKFARICIEVDLDKQVVGKGSAEHDNRKVSAEDIPTNMVEDGELPNRIISNVAPVNQVTRSSPQALHGDWLVVTRNRKVNSKGGKGGIAKDKGSNTYQNRYGVLQDMQGNSEGIRDSGHMSGNMKNKRARKSEEIHVMLNPLTLQDREGQLNRKKKNGSRTLAQSGKIRGKGEGEGPSRVGQNLPMGAFWDKGKEKLGLFPLEKDFVFGKSMLDESHKNIIQHNQANNTSFHDLGKIVQDASNMRSNLKALSNNSHLHTERGDKEGDTRMTLGQENEIDQ</sequence>
<proteinExistence type="predicted"/>
<accession>A0A5N5P2L4</accession>
<feature type="region of interest" description="Disordered" evidence="1">
    <location>
        <begin position="259"/>
        <end position="288"/>
    </location>
</feature>
<dbReference type="EMBL" id="VDCV01000001">
    <property type="protein sequence ID" value="KAB5573842.1"/>
    <property type="molecule type" value="Genomic_DNA"/>
</dbReference>
<evidence type="ECO:0000313" key="3">
    <source>
        <dbReference type="Proteomes" id="UP000326939"/>
    </source>
</evidence>
<reference evidence="3" key="1">
    <citation type="journal article" date="2019" name="Gigascience">
        <title>De novo genome assembly of the endangered Acer yangbiense, a plant species with extremely small populations endemic to Yunnan Province, China.</title>
        <authorList>
            <person name="Yang J."/>
            <person name="Wariss H.M."/>
            <person name="Tao L."/>
            <person name="Zhang R."/>
            <person name="Yun Q."/>
            <person name="Hollingsworth P."/>
            <person name="Dao Z."/>
            <person name="Luo G."/>
            <person name="Guo H."/>
            <person name="Ma Y."/>
            <person name="Sun W."/>
        </authorList>
    </citation>
    <scope>NUCLEOTIDE SEQUENCE [LARGE SCALE GENOMIC DNA]</scope>
    <source>
        <strain evidence="3">cv. br00</strain>
    </source>
</reference>
<dbReference type="AlphaFoldDB" id="A0A5N5P2L4"/>
<organism evidence="2 3">
    <name type="scientific">Salix brachista</name>
    <dbReference type="NCBI Taxonomy" id="2182728"/>
    <lineage>
        <taxon>Eukaryota</taxon>
        <taxon>Viridiplantae</taxon>
        <taxon>Streptophyta</taxon>
        <taxon>Embryophyta</taxon>
        <taxon>Tracheophyta</taxon>
        <taxon>Spermatophyta</taxon>
        <taxon>Magnoliopsida</taxon>
        <taxon>eudicotyledons</taxon>
        <taxon>Gunneridae</taxon>
        <taxon>Pentapetalae</taxon>
        <taxon>rosids</taxon>
        <taxon>fabids</taxon>
        <taxon>Malpighiales</taxon>
        <taxon>Salicaceae</taxon>
        <taxon>Saliceae</taxon>
        <taxon>Salix</taxon>
    </lineage>
</organism>
<dbReference type="Proteomes" id="UP000326939">
    <property type="component" value="Chromosome 1"/>
</dbReference>
<evidence type="ECO:0000313" key="2">
    <source>
        <dbReference type="EMBL" id="KAB5573842.1"/>
    </source>
</evidence>